<sequence length="199" mass="23407">MENTRNRDYNELTKEELIQKVRELEDEVSRLKMRESELEMLLNEYSSIMKKQFEVFDDFIKDVGTRRMIDPLTRVYSHEHILKLISYYHQKAFEESFGYSLLTITINNFDKLEQMEKERVLLSIGKLLKELVRVPLDSVGRSAEDQFIVLLTEITKDNALKVKERIENALALHNIDAAVKFAAYPDDSTNLEELVKMVQ</sequence>
<dbReference type="InterPro" id="IPR043128">
    <property type="entry name" value="Rev_trsase/Diguanyl_cyclase"/>
</dbReference>
<feature type="coiled-coil region" evidence="1">
    <location>
        <begin position="7"/>
        <end position="41"/>
    </location>
</feature>
<keyword evidence="3" id="KW-0548">Nucleotidyltransferase</keyword>
<dbReference type="Pfam" id="PF00990">
    <property type="entry name" value="GGDEF"/>
    <property type="match status" value="1"/>
</dbReference>
<dbReference type="KEGG" id="fia:NA23_00365"/>
<protein>
    <submittedName>
        <fullName evidence="3">Diguanylate cyclase</fullName>
        <ecNumber evidence="3">2.7.7.65</ecNumber>
    </submittedName>
</protein>
<dbReference type="SUPFAM" id="SSF55073">
    <property type="entry name" value="Nucleotide cyclase"/>
    <property type="match status" value="1"/>
</dbReference>
<keyword evidence="1" id="KW-0175">Coiled coil</keyword>
<keyword evidence="3" id="KW-0808">Transferase</keyword>
<dbReference type="PROSITE" id="PS50887">
    <property type="entry name" value="GGDEF"/>
    <property type="match status" value="1"/>
</dbReference>
<dbReference type="Gene3D" id="3.30.70.270">
    <property type="match status" value="1"/>
</dbReference>
<dbReference type="InterPro" id="IPR029787">
    <property type="entry name" value="Nucleotide_cyclase"/>
</dbReference>
<evidence type="ECO:0000313" key="3">
    <source>
        <dbReference type="EMBL" id="AMW31948.1"/>
    </source>
</evidence>
<feature type="domain" description="GGDEF" evidence="2">
    <location>
        <begin position="97"/>
        <end position="199"/>
    </location>
</feature>
<keyword evidence="4" id="KW-1185">Reference proteome</keyword>
<name>A0AAI8GCH4_FERIS</name>
<evidence type="ECO:0000313" key="4">
    <source>
        <dbReference type="Proteomes" id="UP000093740"/>
    </source>
</evidence>
<reference evidence="3 4" key="1">
    <citation type="journal article" date="2015" name="Stand. Genomic Sci.">
        <title>Genome sequence of a native-feather degrading extremely thermophilic Eubacterium, Fervidobacterium islandicum AW-1.</title>
        <authorList>
            <person name="Lee Y.J."/>
            <person name="Jeong H."/>
            <person name="Park G.S."/>
            <person name="Kwak Y."/>
            <person name="Lee S.J."/>
            <person name="Lee S.J."/>
            <person name="Park M.K."/>
            <person name="Kim J.Y."/>
            <person name="Kang H.K."/>
            <person name="Shin J.H."/>
            <person name="Lee D.W."/>
        </authorList>
    </citation>
    <scope>NUCLEOTIDE SEQUENCE [LARGE SCALE GENOMIC DNA]</scope>
    <source>
        <strain evidence="3 4">AW-1</strain>
    </source>
</reference>
<proteinExistence type="predicted"/>
<dbReference type="EC" id="2.7.7.65" evidence="3"/>
<dbReference type="InterPro" id="IPR000160">
    <property type="entry name" value="GGDEF_dom"/>
</dbReference>
<evidence type="ECO:0000259" key="2">
    <source>
        <dbReference type="PROSITE" id="PS50887"/>
    </source>
</evidence>
<dbReference type="GO" id="GO:0052621">
    <property type="term" value="F:diguanylate cyclase activity"/>
    <property type="evidence" value="ECO:0007669"/>
    <property type="project" value="UniProtKB-EC"/>
</dbReference>
<dbReference type="AlphaFoldDB" id="A0AAI8GCH4"/>
<organism evidence="3 4">
    <name type="scientific">Fervidobacterium islandicum</name>
    <dbReference type="NCBI Taxonomy" id="2423"/>
    <lineage>
        <taxon>Bacteria</taxon>
        <taxon>Thermotogati</taxon>
        <taxon>Thermotogota</taxon>
        <taxon>Thermotogae</taxon>
        <taxon>Thermotogales</taxon>
        <taxon>Fervidobacteriaceae</taxon>
        <taxon>Fervidobacterium</taxon>
    </lineage>
</organism>
<dbReference type="EMBL" id="CP014334">
    <property type="protein sequence ID" value="AMW31948.1"/>
    <property type="molecule type" value="Genomic_DNA"/>
</dbReference>
<gene>
    <name evidence="3" type="ORF">NA23_00365</name>
</gene>
<dbReference type="Proteomes" id="UP000093740">
    <property type="component" value="Chromosome"/>
</dbReference>
<dbReference type="NCBIfam" id="TIGR00254">
    <property type="entry name" value="GGDEF"/>
    <property type="match status" value="1"/>
</dbReference>
<dbReference type="SMART" id="SM00267">
    <property type="entry name" value="GGDEF"/>
    <property type="match status" value="1"/>
</dbReference>
<evidence type="ECO:0000256" key="1">
    <source>
        <dbReference type="SAM" id="Coils"/>
    </source>
</evidence>
<dbReference type="RefSeq" id="WP_033191519.1">
    <property type="nucleotide sequence ID" value="NZ_CP014334.2"/>
</dbReference>
<accession>A0AAI8GCH4</accession>